<dbReference type="OrthoDB" id="5950522at2759"/>
<dbReference type="AlphaFoldDB" id="A0A3M6TPW5"/>
<dbReference type="Proteomes" id="UP000275408">
    <property type="component" value="Unassembled WGS sequence"/>
</dbReference>
<keyword evidence="2" id="KW-1185">Reference proteome</keyword>
<dbReference type="EMBL" id="RCHS01003198">
    <property type="protein sequence ID" value="RMX43420.1"/>
    <property type="molecule type" value="Genomic_DNA"/>
</dbReference>
<name>A0A3M6TPW5_POCDA</name>
<proteinExistence type="predicted"/>
<dbReference type="InterPro" id="IPR036361">
    <property type="entry name" value="SAP_dom_sf"/>
</dbReference>
<gene>
    <name evidence="1" type="ORF">pdam_00021199</name>
</gene>
<evidence type="ECO:0008006" key="3">
    <source>
        <dbReference type="Google" id="ProtNLM"/>
    </source>
</evidence>
<organism evidence="1 2">
    <name type="scientific">Pocillopora damicornis</name>
    <name type="common">Cauliflower coral</name>
    <name type="synonym">Millepora damicornis</name>
    <dbReference type="NCBI Taxonomy" id="46731"/>
    <lineage>
        <taxon>Eukaryota</taxon>
        <taxon>Metazoa</taxon>
        <taxon>Cnidaria</taxon>
        <taxon>Anthozoa</taxon>
        <taxon>Hexacorallia</taxon>
        <taxon>Scleractinia</taxon>
        <taxon>Astrocoeniina</taxon>
        <taxon>Pocilloporidae</taxon>
        <taxon>Pocillopora</taxon>
    </lineage>
</organism>
<evidence type="ECO:0000313" key="2">
    <source>
        <dbReference type="Proteomes" id="UP000275408"/>
    </source>
</evidence>
<comment type="caution">
    <text evidence="1">The sequence shown here is derived from an EMBL/GenBank/DDBJ whole genome shotgun (WGS) entry which is preliminary data.</text>
</comment>
<accession>A0A3M6TPW5</accession>
<reference evidence="1 2" key="1">
    <citation type="journal article" date="2018" name="Sci. Rep.">
        <title>Comparative analysis of the Pocillopora damicornis genome highlights role of immune system in coral evolution.</title>
        <authorList>
            <person name="Cunning R."/>
            <person name="Bay R.A."/>
            <person name="Gillette P."/>
            <person name="Baker A.C."/>
            <person name="Traylor-Knowles N."/>
        </authorList>
    </citation>
    <scope>NUCLEOTIDE SEQUENCE [LARGE SCALE GENOMIC DNA]</scope>
    <source>
        <strain evidence="1">RSMAS</strain>
        <tissue evidence="1">Whole animal</tissue>
    </source>
</reference>
<sequence>MSFTRTSLRSLTVLMQDDGVASSKFESEPENYIVDQLKRWLKCTGFKLSGKRDELVKGVPECITAGNHHTLDPSIDEGKRFAAKGETSSSRL</sequence>
<evidence type="ECO:0000313" key="1">
    <source>
        <dbReference type="EMBL" id="RMX43420.1"/>
    </source>
</evidence>
<dbReference type="SUPFAM" id="SSF68906">
    <property type="entry name" value="SAP domain"/>
    <property type="match status" value="1"/>
</dbReference>
<protein>
    <recommendedName>
        <fullName evidence="3">SAP domain-containing protein</fullName>
    </recommendedName>
</protein>